<dbReference type="PANTHER" id="PTHR38764">
    <property type="entry name" value="ACYL CARRIER PROTEIN PHOSPHODIESTERASE"/>
    <property type="match status" value="1"/>
</dbReference>
<organism evidence="5 6">
    <name type="scientific">Wenzhouxiangella marina</name>
    <dbReference type="NCBI Taxonomy" id="1579979"/>
    <lineage>
        <taxon>Bacteria</taxon>
        <taxon>Pseudomonadati</taxon>
        <taxon>Pseudomonadota</taxon>
        <taxon>Gammaproteobacteria</taxon>
        <taxon>Chromatiales</taxon>
        <taxon>Wenzhouxiangellaceae</taxon>
        <taxon>Wenzhouxiangella</taxon>
    </lineage>
</organism>
<keyword evidence="2" id="KW-0378">Hydrolase</keyword>
<protein>
    <submittedName>
        <fullName evidence="5">Uncharacterized protein</fullName>
    </submittedName>
</protein>
<dbReference type="Proteomes" id="UP000066624">
    <property type="component" value="Chromosome"/>
</dbReference>
<dbReference type="AlphaFoldDB" id="A0A0K0XYZ1"/>
<accession>A0A0K0XYZ1</accession>
<evidence type="ECO:0000313" key="5">
    <source>
        <dbReference type="EMBL" id="AKS42890.1"/>
    </source>
</evidence>
<gene>
    <name evidence="5" type="ORF">WM2015_2532</name>
</gene>
<proteinExistence type="predicted"/>
<sequence length="201" mass="23079">MNHLAHLVLAGESEGLRLGAFLGDHVKGRLALESLPPAWARGVELHRFIDTACDRHPSVVALRSGWQGAWRRYGPIVLDVLFDAMLTRHWSLFGPEPLNAFANRNDRMLERHAEALPERLVRFGRWAKRQRLWERYDDRAMLERIFQGLAARHGRPSPLGRGLDILDGWEPEIESVFLELFPDLQRQVGEWGDAYSRAPSM</sequence>
<evidence type="ECO:0000313" key="6">
    <source>
        <dbReference type="Proteomes" id="UP000066624"/>
    </source>
</evidence>
<dbReference type="EMBL" id="CP012154">
    <property type="protein sequence ID" value="AKS42890.1"/>
    <property type="molecule type" value="Genomic_DNA"/>
</dbReference>
<keyword evidence="4" id="KW-0276">Fatty acid metabolism</keyword>
<keyword evidence="1" id="KW-0444">Lipid biosynthesis</keyword>
<keyword evidence="4" id="KW-0275">Fatty acid biosynthesis</keyword>
<evidence type="ECO:0000256" key="2">
    <source>
        <dbReference type="ARBA" id="ARBA00022801"/>
    </source>
</evidence>
<name>A0A0K0XYZ1_9GAMM</name>
<evidence type="ECO:0000256" key="3">
    <source>
        <dbReference type="ARBA" id="ARBA00023098"/>
    </source>
</evidence>
<dbReference type="GO" id="GO:0006633">
    <property type="term" value="P:fatty acid biosynthetic process"/>
    <property type="evidence" value="ECO:0007669"/>
    <property type="project" value="UniProtKB-KW"/>
</dbReference>
<dbReference type="KEGG" id="wma:WM2015_2532"/>
<dbReference type="RefSeq" id="WP_049726416.1">
    <property type="nucleotide sequence ID" value="NZ_CP012154.1"/>
</dbReference>
<keyword evidence="6" id="KW-1185">Reference proteome</keyword>
<evidence type="ECO:0000256" key="1">
    <source>
        <dbReference type="ARBA" id="ARBA00022516"/>
    </source>
</evidence>
<dbReference type="InterPro" id="IPR007431">
    <property type="entry name" value="ACP_PD"/>
</dbReference>
<keyword evidence="3" id="KW-0443">Lipid metabolism</keyword>
<reference evidence="5 6" key="1">
    <citation type="submission" date="2015-07" db="EMBL/GenBank/DDBJ databases">
        <authorList>
            <person name="Noorani M."/>
        </authorList>
    </citation>
    <scope>NUCLEOTIDE SEQUENCE [LARGE SCALE GENOMIC DNA]</scope>
    <source>
        <strain evidence="5 6">KCTC 42284</strain>
    </source>
</reference>
<dbReference type="Pfam" id="PF04336">
    <property type="entry name" value="ACP_PD"/>
    <property type="match status" value="1"/>
</dbReference>
<dbReference type="STRING" id="1579979.WM2015_2532"/>
<dbReference type="PANTHER" id="PTHR38764:SF1">
    <property type="entry name" value="ACYL CARRIER PROTEIN PHOSPHODIESTERASE"/>
    <property type="match status" value="1"/>
</dbReference>
<evidence type="ECO:0000256" key="4">
    <source>
        <dbReference type="ARBA" id="ARBA00023160"/>
    </source>
</evidence>
<dbReference type="GO" id="GO:0008770">
    <property type="term" value="F:[acyl-carrier-protein] phosphodiesterase activity"/>
    <property type="evidence" value="ECO:0007669"/>
    <property type="project" value="InterPro"/>
</dbReference>